<comment type="caution">
    <text evidence="2">The sequence shown here is derived from an EMBL/GenBank/DDBJ whole genome shotgun (WGS) entry which is preliminary data.</text>
</comment>
<organism evidence="2 3">
    <name type="scientific">Camelus dromedarius</name>
    <name type="common">Dromedary</name>
    <name type="synonym">Arabian camel</name>
    <dbReference type="NCBI Taxonomy" id="9838"/>
    <lineage>
        <taxon>Eukaryota</taxon>
        <taxon>Metazoa</taxon>
        <taxon>Chordata</taxon>
        <taxon>Craniata</taxon>
        <taxon>Vertebrata</taxon>
        <taxon>Euteleostomi</taxon>
        <taxon>Mammalia</taxon>
        <taxon>Eutheria</taxon>
        <taxon>Laurasiatheria</taxon>
        <taxon>Artiodactyla</taxon>
        <taxon>Tylopoda</taxon>
        <taxon>Camelidae</taxon>
        <taxon>Camelus</taxon>
    </lineage>
</organism>
<feature type="region of interest" description="Disordered" evidence="1">
    <location>
        <begin position="977"/>
        <end position="1018"/>
    </location>
</feature>
<feature type="compositionally biased region" description="Pro residues" evidence="1">
    <location>
        <begin position="280"/>
        <end position="293"/>
    </location>
</feature>
<dbReference type="Proteomes" id="UP000299084">
    <property type="component" value="Unassembled WGS sequence"/>
</dbReference>
<feature type="region of interest" description="Disordered" evidence="1">
    <location>
        <begin position="126"/>
        <end position="151"/>
    </location>
</feature>
<evidence type="ECO:0000313" key="2">
    <source>
        <dbReference type="EMBL" id="KAB1259381.1"/>
    </source>
</evidence>
<feature type="region of interest" description="Disordered" evidence="1">
    <location>
        <begin position="347"/>
        <end position="366"/>
    </location>
</feature>
<gene>
    <name evidence="2" type="ORF">Cadr_000025027</name>
</gene>
<accession>A0A5N4CKD6</accession>
<proteinExistence type="predicted"/>
<dbReference type="EMBL" id="JWIN03000022">
    <property type="protein sequence ID" value="KAB1259381.1"/>
    <property type="molecule type" value="Genomic_DNA"/>
</dbReference>
<keyword evidence="3" id="KW-1185">Reference proteome</keyword>
<evidence type="ECO:0000256" key="1">
    <source>
        <dbReference type="SAM" id="MobiDB-lite"/>
    </source>
</evidence>
<feature type="region of interest" description="Disordered" evidence="1">
    <location>
        <begin position="239"/>
        <end position="302"/>
    </location>
</feature>
<evidence type="ECO:0000313" key="3">
    <source>
        <dbReference type="Proteomes" id="UP000299084"/>
    </source>
</evidence>
<name>A0A5N4CKD6_CAMDR</name>
<sequence>MAAGNGADCAAGTVLQLTEQKCSTMAPTPPPDPRLRPGNPCSAKGLGQWFLPGRDPGQCPGASVVITLGAPGIEGMGPGCCSKPHSRRRNIGTQCQQETVRVDVGEPDGPDSRVCTCDMNGTRGLGEDGSLAARSGSEPSQGGVGGSSAGQVGNWGCRTVPRYLEQGSRRTRLGLGVLGREWGHDWESQLVQITCGVGLRVGGGDPGSGPGRDSCAHRTAALGDDFPRQQDAEVQLGSAPHAAATNAGTDTDSEAAAAAAAAAHDYWHPPRPPRCRTAPPGMPREPGRPPGPRVPQGRARRRASLAPTLESLARAPDLRGALGFWGRSSCLRVQFCCVGIAGAGRGRLRPGRRRPSTQEAPAGCSKERGLRARLELRGAGSCARMELLSSAQGRGARAVSALSRVGGWVRGPADQGASILVGVGVGWGDTPLMASFKLPTRRHPAYKTPADLRVSSCKLQPLRRGSGAGCRSKLGGQGEMCSEGEEVERVSKRLYQVESTVGAEALRLELPGVFQGNKTSGMDKARERGEKDLVGSVPSRTRELVLPCLAWSHVESQLFPGWRQEGSLAGSLCPCPRKNKPPLLERPWRRVSLNQGAGGRTKDNCEGPGELTMDGWHPREHLACCRSPRPPVRGENNRPSNNPASWGCRPTFSPHGDLEERGGPWLSAAMLTTAPSTHFFIGYLHLPARVPDRHARRLGSLFWVEVKSVLQEIQVKAILDSSLSLCLTTPLCSKPSGVPTSLWVTDPALTSLSLLTLLQPHRPPPCSPTHLAQPCPRAFAPAPPKMLTTPNSRTTHTRLGKETSRMHPGLEVRMVVTGGGKETAGMRGFWGLGAVGGGSQCCYMAIMGVTALRGFCHVKRNADSSSTLHPAPHPILANKNVSGCCPLSPGGRNTLDLRRISTAATGPSGHTVFELWLVQTESPPPAQSLVHSRCPRTRTQRQVRSVGSLVAQTEPGRALARFSVKTAAPITATLTSSSADCEELGQGRPHGQSRPSQLDPPVSPSPGQHQPSCTGPGKTAIINHVV</sequence>
<protein>
    <submittedName>
        <fullName evidence="2">Uncharacterized protein</fullName>
    </submittedName>
</protein>
<feature type="region of interest" description="Disordered" evidence="1">
    <location>
        <begin position="782"/>
        <end position="801"/>
    </location>
</feature>
<reference evidence="2 3" key="1">
    <citation type="journal article" date="2019" name="Mol. Ecol. Resour.">
        <title>Improving Illumina assemblies with Hi-C and long reads: an example with the North African dromedary.</title>
        <authorList>
            <person name="Elbers J.P."/>
            <person name="Rogers M.F."/>
            <person name="Perelman P.L."/>
            <person name="Proskuryakova A.A."/>
            <person name="Serdyukova N.A."/>
            <person name="Johnson W.E."/>
            <person name="Horin P."/>
            <person name="Corander J."/>
            <person name="Murphy D."/>
            <person name="Burger P.A."/>
        </authorList>
    </citation>
    <scope>NUCLEOTIDE SEQUENCE [LARGE SCALE GENOMIC DNA]</scope>
    <source>
        <strain evidence="2">Drom800</strain>
        <tissue evidence="2">Blood</tissue>
    </source>
</reference>
<dbReference type="AlphaFoldDB" id="A0A5N4CKD6"/>